<reference evidence="3" key="1">
    <citation type="journal article" date="2019" name="Int. J. Syst. Evol. Microbiol.">
        <title>The Global Catalogue of Microorganisms (GCM) 10K type strain sequencing project: providing services to taxonomists for standard genome sequencing and annotation.</title>
        <authorList>
            <consortium name="The Broad Institute Genomics Platform"/>
            <consortium name="The Broad Institute Genome Sequencing Center for Infectious Disease"/>
            <person name="Wu L."/>
            <person name="Ma J."/>
        </authorList>
    </citation>
    <scope>NUCLEOTIDE SEQUENCE [LARGE SCALE GENOMIC DNA]</scope>
    <source>
        <strain evidence="3">JCM 14309</strain>
    </source>
</reference>
<evidence type="ECO:0000313" key="2">
    <source>
        <dbReference type="EMBL" id="GAA3074685.1"/>
    </source>
</evidence>
<keyword evidence="3" id="KW-1185">Reference proteome</keyword>
<name>A0ABP6M6T2_9MICC</name>
<gene>
    <name evidence="2" type="ORF">GCM10010529_28140</name>
</gene>
<feature type="region of interest" description="Disordered" evidence="1">
    <location>
        <begin position="1"/>
        <end position="85"/>
    </location>
</feature>
<dbReference type="EMBL" id="BAAAVT010000023">
    <property type="protein sequence ID" value="GAA3074685.1"/>
    <property type="molecule type" value="Genomic_DNA"/>
</dbReference>
<feature type="compositionally biased region" description="Polar residues" evidence="1">
    <location>
        <begin position="1"/>
        <end position="12"/>
    </location>
</feature>
<dbReference type="RefSeq" id="WP_344681723.1">
    <property type="nucleotide sequence ID" value="NZ_BAAAVT010000023.1"/>
</dbReference>
<comment type="caution">
    <text evidence="2">The sequence shown here is derived from an EMBL/GenBank/DDBJ whole genome shotgun (WGS) entry which is preliminary data.</text>
</comment>
<protein>
    <submittedName>
        <fullName evidence="2">Uncharacterized protein</fullName>
    </submittedName>
</protein>
<sequence>MTTVEGHLSSSPGDDAEEEAPSAVVSHRPEQDPEQVRAYWTEKRRRAARPRPMTLQGDRKKDDGESTDQSADDGTAPGAATNTSD</sequence>
<accession>A0ABP6M6T2</accession>
<dbReference type="Proteomes" id="UP001500236">
    <property type="component" value="Unassembled WGS sequence"/>
</dbReference>
<proteinExistence type="predicted"/>
<evidence type="ECO:0000313" key="3">
    <source>
        <dbReference type="Proteomes" id="UP001500236"/>
    </source>
</evidence>
<evidence type="ECO:0000256" key="1">
    <source>
        <dbReference type="SAM" id="MobiDB-lite"/>
    </source>
</evidence>
<organism evidence="2 3">
    <name type="scientific">Nesterenkonia aethiopica</name>
    <dbReference type="NCBI Taxonomy" id="269144"/>
    <lineage>
        <taxon>Bacteria</taxon>
        <taxon>Bacillati</taxon>
        <taxon>Actinomycetota</taxon>
        <taxon>Actinomycetes</taxon>
        <taxon>Micrococcales</taxon>
        <taxon>Micrococcaceae</taxon>
        <taxon>Nesterenkonia</taxon>
    </lineage>
</organism>